<feature type="region of interest" description="Disordered" evidence="1">
    <location>
        <begin position="1"/>
        <end position="20"/>
    </location>
</feature>
<keyword evidence="4" id="KW-1185">Reference proteome</keyword>
<dbReference type="Proteomes" id="UP000503640">
    <property type="component" value="Unassembled WGS sequence"/>
</dbReference>
<feature type="domain" description="Glycosyltransferase subfamily 4-like N-terminal" evidence="2">
    <location>
        <begin position="39"/>
        <end position="207"/>
    </location>
</feature>
<evidence type="ECO:0000256" key="1">
    <source>
        <dbReference type="SAM" id="MobiDB-lite"/>
    </source>
</evidence>
<evidence type="ECO:0000313" key="4">
    <source>
        <dbReference type="Proteomes" id="UP000503640"/>
    </source>
</evidence>
<dbReference type="GO" id="GO:0016758">
    <property type="term" value="F:hexosyltransferase activity"/>
    <property type="evidence" value="ECO:0007669"/>
    <property type="project" value="TreeGrafter"/>
</dbReference>
<comment type="caution">
    <text evidence="3">The sequence shown here is derived from an EMBL/GenBank/DDBJ whole genome shotgun (WGS) entry which is preliminary data.</text>
</comment>
<dbReference type="InterPro" id="IPR050194">
    <property type="entry name" value="Glycosyltransferase_grp1"/>
</dbReference>
<gene>
    <name evidence="3" type="ORF">AMYX_10030</name>
</gene>
<dbReference type="CDD" id="cd03801">
    <property type="entry name" value="GT4_PimA-like"/>
    <property type="match status" value="1"/>
</dbReference>
<name>A0A7I9VIM8_9BACT</name>
<organism evidence="3 4">
    <name type="scientific">Anaeromyxobacter diazotrophicus</name>
    <dbReference type="NCBI Taxonomy" id="2590199"/>
    <lineage>
        <taxon>Bacteria</taxon>
        <taxon>Pseudomonadati</taxon>
        <taxon>Myxococcota</taxon>
        <taxon>Myxococcia</taxon>
        <taxon>Myxococcales</taxon>
        <taxon>Cystobacterineae</taxon>
        <taxon>Anaeromyxobacteraceae</taxon>
        <taxon>Anaeromyxobacter</taxon>
    </lineage>
</organism>
<reference evidence="4" key="1">
    <citation type="journal article" date="2020" name="Appl. Environ. Microbiol.">
        <title>Diazotrophic Anaeromyxobacter Isolates from Soils.</title>
        <authorList>
            <person name="Masuda Y."/>
            <person name="Yamanaka H."/>
            <person name="Xu Z.X."/>
            <person name="Shiratori Y."/>
            <person name="Aono T."/>
            <person name="Amachi S."/>
            <person name="Senoo K."/>
            <person name="Itoh H."/>
        </authorList>
    </citation>
    <scope>NUCLEOTIDE SEQUENCE [LARGE SCALE GENOMIC DNA]</scope>
    <source>
        <strain evidence="4">R267</strain>
    </source>
</reference>
<dbReference type="AlphaFoldDB" id="A0A7I9VIM8"/>
<dbReference type="Pfam" id="PF13439">
    <property type="entry name" value="Glyco_transf_4"/>
    <property type="match status" value="1"/>
</dbReference>
<accession>A0A7I9VIM8</accession>
<dbReference type="InterPro" id="IPR028098">
    <property type="entry name" value="Glyco_trans_4-like_N"/>
</dbReference>
<evidence type="ECO:0000313" key="3">
    <source>
        <dbReference type="EMBL" id="GEJ56262.1"/>
    </source>
</evidence>
<dbReference type="EMBL" id="BJTG01000002">
    <property type="protein sequence ID" value="GEJ56262.1"/>
    <property type="molecule type" value="Genomic_DNA"/>
</dbReference>
<evidence type="ECO:0000259" key="2">
    <source>
        <dbReference type="Pfam" id="PF13439"/>
    </source>
</evidence>
<dbReference type="PANTHER" id="PTHR45947:SF3">
    <property type="entry name" value="SULFOQUINOVOSYL TRANSFERASE SQD2"/>
    <property type="match status" value="1"/>
</dbReference>
<dbReference type="Pfam" id="PF13692">
    <property type="entry name" value="Glyco_trans_1_4"/>
    <property type="match status" value="1"/>
</dbReference>
<dbReference type="Gene3D" id="3.40.50.2000">
    <property type="entry name" value="Glycogen Phosphorylase B"/>
    <property type="match status" value="2"/>
</dbReference>
<dbReference type="SUPFAM" id="SSF53756">
    <property type="entry name" value="UDP-Glycosyltransferase/glycogen phosphorylase"/>
    <property type="match status" value="1"/>
</dbReference>
<protein>
    <recommendedName>
        <fullName evidence="2">Glycosyltransferase subfamily 4-like N-terminal domain-containing protein</fullName>
    </recommendedName>
</protein>
<proteinExistence type="predicted"/>
<sequence length="412" mass="41532">MGVAAAAERGDGSRASGGAPAAARLPRVCLLTALFPPSIGGIQSHTLRLGLKLADRGAEVHVVTRLQPGLPRFERMGGVRVHRVGLARAQGAAGSLAFVAGGVRAVLRLARQVDVLHAHQLLSPSTVGLAAGPLAGLPLIVNPHACGEIGDVGVLSRSAVGRARLRAVVTRADAFVAVSRAIRDELLAAGAPPEKLWSIGNGVDTERYAPAGASERAALRRALGLPAGPLAVYTGRLAPEKGVDVLVEAWPEVAARVPGARLALVGAGAEQARLEQLASARGAGGSIAFVGAVPDAAPYLRAADAAVLPSRTEGLPVALLEAMSCGLPVVATRVGGSAEVLADGGAGRLVPPEDPPALAAALAEALQGGPGAARRGEAARALVLARFGLERIVDLTLDLYASVAGRRAGSSR</sequence>
<dbReference type="PANTHER" id="PTHR45947">
    <property type="entry name" value="SULFOQUINOVOSYL TRANSFERASE SQD2"/>
    <property type="match status" value="1"/>
</dbReference>